<gene>
    <name evidence="2" type="primary">sixA</name>
    <name evidence="2" type="ORF">RS130_17840</name>
</gene>
<name>A0ABU3SZS1_9ALTE</name>
<keyword evidence="1" id="KW-0378">Hydrolase</keyword>
<evidence type="ECO:0000256" key="1">
    <source>
        <dbReference type="ARBA" id="ARBA00022801"/>
    </source>
</evidence>
<dbReference type="InterPro" id="IPR004449">
    <property type="entry name" value="SixA"/>
</dbReference>
<dbReference type="InterPro" id="IPR029033">
    <property type="entry name" value="His_PPase_superfam"/>
</dbReference>
<organism evidence="2 3">
    <name type="scientific">Paraglaciecola aquimarina</name>
    <dbReference type="NCBI Taxonomy" id="1235557"/>
    <lineage>
        <taxon>Bacteria</taxon>
        <taxon>Pseudomonadati</taxon>
        <taxon>Pseudomonadota</taxon>
        <taxon>Gammaproteobacteria</taxon>
        <taxon>Alteromonadales</taxon>
        <taxon>Alteromonadaceae</taxon>
        <taxon>Paraglaciecola</taxon>
    </lineage>
</organism>
<protein>
    <submittedName>
        <fullName evidence="2">Phosphohistidine phosphatase SixA</fullName>
    </submittedName>
</protein>
<proteinExistence type="predicted"/>
<dbReference type="Pfam" id="PF00300">
    <property type="entry name" value="His_Phos_1"/>
    <property type="match status" value="1"/>
</dbReference>
<reference evidence="2 3" key="1">
    <citation type="submission" date="2023-10" db="EMBL/GenBank/DDBJ databases">
        <title>Glaciecola aquimarina strain GGW-M5 nov., isolated from a coastal seawater.</title>
        <authorList>
            <person name="Bayburt H."/>
            <person name="Kim J.M."/>
            <person name="Choi B.J."/>
            <person name="Jeon C.O."/>
        </authorList>
    </citation>
    <scope>NUCLEOTIDE SEQUENCE [LARGE SCALE GENOMIC DNA]</scope>
    <source>
        <strain evidence="2 3">KCTC 32108</strain>
    </source>
</reference>
<keyword evidence="3" id="KW-1185">Reference proteome</keyword>
<evidence type="ECO:0000313" key="3">
    <source>
        <dbReference type="Proteomes" id="UP001247805"/>
    </source>
</evidence>
<evidence type="ECO:0000313" key="2">
    <source>
        <dbReference type="EMBL" id="MDU0355509.1"/>
    </source>
</evidence>
<dbReference type="SMART" id="SM00855">
    <property type="entry name" value="PGAM"/>
    <property type="match status" value="1"/>
</dbReference>
<dbReference type="Gene3D" id="3.40.50.1240">
    <property type="entry name" value="Phosphoglycerate mutase-like"/>
    <property type="match status" value="1"/>
</dbReference>
<dbReference type="RefSeq" id="WP_316027045.1">
    <property type="nucleotide sequence ID" value="NZ_JAWDIO010000002.1"/>
</dbReference>
<dbReference type="SUPFAM" id="SSF53254">
    <property type="entry name" value="Phosphoglycerate mutase-like"/>
    <property type="match status" value="1"/>
</dbReference>
<dbReference type="InterPro" id="IPR051021">
    <property type="entry name" value="Mito_Ser/Thr_phosphatase"/>
</dbReference>
<dbReference type="PANTHER" id="PTHR20935">
    <property type="entry name" value="PHOSPHOGLYCERATE MUTASE-RELATED"/>
    <property type="match status" value="1"/>
</dbReference>
<dbReference type="Proteomes" id="UP001247805">
    <property type="component" value="Unassembled WGS sequence"/>
</dbReference>
<comment type="caution">
    <text evidence="2">The sequence shown here is derived from an EMBL/GenBank/DDBJ whole genome shotgun (WGS) entry which is preliminary data.</text>
</comment>
<dbReference type="EMBL" id="JAWDIO010000002">
    <property type="protein sequence ID" value="MDU0355509.1"/>
    <property type="molecule type" value="Genomic_DNA"/>
</dbReference>
<sequence length="158" mass="17715">MKLIIMRHGEANTFGQPDSQRCLTANGIQQAHLAGNWLSQYLGADNSIDLAIVSSFQRAKQTYQEVSHSIKSKREESSDDVIPNGDPKMVHDYLDSVIANDSALEYLLVVTHMPFICFLLEGITVDRCSMLFDTSSIAIVDYNVKTHKGKIEKVYHPQ</sequence>
<accession>A0ABU3SZS1</accession>
<dbReference type="CDD" id="cd07067">
    <property type="entry name" value="HP_PGM_like"/>
    <property type="match status" value="1"/>
</dbReference>
<dbReference type="NCBIfam" id="TIGR00249">
    <property type="entry name" value="sixA"/>
    <property type="match status" value="1"/>
</dbReference>
<dbReference type="InterPro" id="IPR013078">
    <property type="entry name" value="His_Pase_superF_clade-1"/>
</dbReference>